<dbReference type="Pfam" id="PF00266">
    <property type="entry name" value="Aminotran_5"/>
    <property type="match status" value="1"/>
</dbReference>
<dbReference type="InterPro" id="IPR005303">
    <property type="entry name" value="MOCOS_middle"/>
</dbReference>
<evidence type="ECO:0000259" key="5">
    <source>
        <dbReference type="PROSITE" id="PS51340"/>
    </source>
</evidence>
<name>A0AAN6IDV2_9EURO</name>
<dbReference type="Gene3D" id="3.40.640.10">
    <property type="entry name" value="Type I PLP-dependent aspartate aminotransferase-like (Major domain)"/>
    <property type="match status" value="1"/>
</dbReference>
<comment type="function">
    <text evidence="4">Sulfurates the molybdenum cofactor. Sulfation of molybdenum is essential for xanthine dehydrogenase (XDH) and aldehyde oxidase (ADO) enzymes in which molybdenum cofactor is liganded by 1 oxygen and 1 sulfur atom in active form.</text>
</comment>
<evidence type="ECO:0000256" key="2">
    <source>
        <dbReference type="ARBA" id="ARBA00022898"/>
    </source>
</evidence>
<accession>A0AAN6IDV2</accession>
<gene>
    <name evidence="4" type="primary">hxB</name>
    <name evidence="6" type="ORF">EDD36DRAFT_394921</name>
</gene>
<keyword evidence="1 4" id="KW-0808">Transferase</keyword>
<evidence type="ECO:0000313" key="7">
    <source>
        <dbReference type="Proteomes" id="UP001203852"/>
    </source>
</evidence>
<proteinExistence type="inferred from homology"/>
<dbReference type="PANTHER" id="PTHR14237:SF80">
    <property type="entry name" value="MOLYBDENUM COFACTOR SULFURASE"/>
    <property type="match status" value="1"/>
</dbReference>
<keyword evidence="7" id="KW-1185">Reference proteome</keyword>
<feature type="active site" evidence="4">
    <location>
        <position position="396"/>
    </location>
</feature>
<dbReference type="InterPro" id="IPR015421">
    <property type="entry name" value="PyrdxlP-dep_Trfase_major"/>
</dbReference>
<dbReference type="PANTHER" id="PTHR14237">
    <property type="entry name" value="MOLYBDOPTERIN COFACTOR SULFURASE MOSC"/>
    <property type="match status" value="1"/>
</dbReference>
<dbReference type="Proteomes" id="UP001203852">
    <property type="component" value="Unassembled WGS sequence"/>
</dbReference>
<dbReference type="GO" id="GO:0006777">
    <property type="term" value="P:Mo-molybdopterin cofactor biosynthetic process"/>
    <property type="evidence" value="ECO:0007669"/>
    <property type="project" value="UniProtKB-UniRule"/>
</dbReference>
<dbReference type="GO" id="GO:0008265">
    <property type="term" value="F:molybdenum cofactor sulfurtransferase activity"/>
    <property type="evidence" value="ECO:0007669"/>
    <property type="project" value="UniProtKB-UniRule"/>
</dbReference>
<dbReference type="GO" id="GO:0030151">
    <property type="term" value="F:molybdenum ion binding"/>
    <property type="evidence" value="ECO:0007669"/>
    <property type="project" value="UniProtKB-UniRule"/>
</dbReference>
<protein>
    <recommendedName>
        <fullName evidence="4">Molybdenum cofactor sulfurase</fullName>
        <shortName evidence="4">MCS</shortName>
        <shortName evidence="4">MOS</shortName>
        <shortName evidence="4">MoCo sulfurase</shortName>
        <ecNumber evidence="4">2.8.1.9</ecNumber>
    </recommendedName>
    <alternativeName>
        <fullName evidence="4">Molybdenum cofactor sulfurtransferase</fullName>
    </alternativeName>
</protein>
<dbReference type="SUPFAM" id="SSF53383">
    <property type="entry name" value="PLP-dependent transferases"/>
    <property type="match status" value="1"/>
</dbReference>
<evidence type="ECO:0000313" key="6">
    <source>
        <dbReference type="EMBL" id="KAI1614287.1"/>
    </source>
</evidence>
<sequence>MATIDPDTGLITNIDKVREAEYPSLASTTYLDHAGTTLYAKSLIDAYSRELTQNLFGNPHSASASSQLSSRRIDDVRLQVLRFFSADPDSFDVVFVANATAAIKLVADAFRDNDNGFRYQYHIDSHTSLIGVRELASRSSTCLNGDGEVEDWLSGLEHPNANSNGDLSLFAYPAQSNMTGRRLPLQWNQRILHARKSYSQPVYTLLDAAALVSTAALDLSDASTAPDFTAVSFYKIFGFPPLGALIVRKDSAKVLLQRRYFGGGTVDMVTVSGDAWHATKETSLHSRLEDGTLPFTNIVALQLAMEQHKRLYGSMSRVSRHASYLADTLRAQLRDLRHANGHQLCTIYNNGLLQDARQGPVIAFNLRDSDGKYISNSEVEKLGIVKNIQFRTGQLCNPGGVATHIGLSPDELRRNYAAGHRCGDDNDVLQGKPTGVIRVSLGAMSSPKDVTDFVDLLKEFYVDLNPIQSSTTEPVGNLSAAPQVNKFIVESLAVFPIKSCAAYKIPPGVSWDVGVKGLAWDREWCLVHQGTNIAMSQKRFPRMALVRPEVDLQRYVLRLTAELDSTRVRKLEVSLDSKPRSMSSINTCESTTNKSSNVCGEDVDVHVYTSPEVAGFFTDVLGVPCTLARFPGHGTIRQVRVRIPGTGKDATKVGRSIALANESPILLVSRSSVNRLNEQIKHNGGVGKAVAADSFRGNIVIAEDPGAGQFENPYAEDDWTGLQIGDEVNNTFEMLGPCQRCQMVCVDQKSAKRRQEPFSTLAKTRRKDGRVWFGMHMCLGLQEMTAISIQVGDRVTPYFGL</sequence>
<dbReference type="HAMAP" id="MF_03050">
    <property type="entry name" value="MOCOS"/>
    <property type="match status" value="1"/>
</dbReference>
<dbReference type="SUPFAM" id="SSF141673">
    <property type="entry name" value="MOSC N-terminal domain-like"/>
    <property type="match status" value="1"/>
</dbReference>
<evidence type="ECO:0000256" key="3">
    <source>
        <dbReference type="ARBA" id="ARBA00023150"/>
    </source>
</evidence>
<dbReference type="InterPro" id="IPR005302">
    <property type="entry name" value="MoCF_Sase_C"/>
</dbReference>
<evidence type="ECO:0000256" key="1">
    <source>
        <dbReference type="ARBA" id="ARBA00022679"/>
    </source>
</evidence>
<dbReference type="Pfam" id="PF03473">
    <property type="entry name" value="MOSC"/>
    <property type="match status" value="1"/>
</dbReference>
<dbReference type="GO" id="GO:0030170">
    <property type="term" value="F:pyridoxal phosphate binding"/>
    <property type="evidence" value="ECO:0007669"/>
    <property type="project" value="UniProtKB-UniRule"/>
</dbReference>
<dbReference type="EC" id="2.8.1.9" evidence="4"/>
<dbReference type="InterPro" id="IPR015424">
    <property type="entry name" value="PyrdxlP-dep_Trfase"/>
</dbReference>
<dbReference type="AlphaFoldDB" id="A0AAN6IDV2"/>
<keyword evidence="2 4" id="KW-0663">Pyridoxal phosphate</keyword>
<dbReference type="Pfam" id="PF03476">
    <property type="entry name" value="MOSC_N"/>
    <property type="match status" value="1"/>
</dbReference>
<keyword evidence="6" id="KW-0456">Lyase</keyword>
<dbReference type="PROSITE" id="PS51340">
    <property type="entry name" value="MOSC"/>
    <property type="match status" value="1"/>
</dbReference>
<comment type="similarity">
    <text evidence="4">Belongs to the class-V pyridoxal-phosphate-dependent aminotransferase family. MOCOS subfamily.</text>
</comment>
<feature type="modified residue" description="N6-(pyridoxal phosphate)lysine" evidence="4">
    <location>
        <position position="235"/>
    </location>
</feature>
<feature type="domain" description="MOSC" evidence="5">
    <location>
        <begin position="637"/>
        <end position="798"/>
    </location>
</feature>
<dbReference type="InterPro" id="IPR000192">
    <property type="entry name" value="Aminotrans_V_dom"/>
</dbReference>
<reference evidence="6" key="1">
    <citation type="journal article" date="2022" name="bioRxiv">
        <title>Deciphering the potential niche of two novel black yeast fungi from a biological soil crust based on their genomes, phenotypes, and melanin regulation.</title>
        <authorList>
            <consortium name="DOE Joint Genome Institute"/>
            <person name="Carr E.C."/>
            <person name="Barton Q."/>
            <person name="Grambo S."/>
            <person name="Sullivan M."/>
            <person name="Renfro C.M."/>
            <person name="Kuo A."/>
            <person name="Pangilinan J."/>
            <person name="Lipzen A."/>
            <person name="Keymanesh K."/>
            <person name="Savage E."/>
            <person name="Barry K."/>
            <person name="Grigoriev I.V."/>
            <person name="Riekhof W.R."/>
            <person name="Harris S.S."/>
        </authorList>
    </citation>
    <scope>NUCLEOTIDE SEQUENCE</scope>
    <source>
        <strain evidence="6">JF 03-4F</strain>
    </source>
</reference>
<comment type="catalytic activity">
    <reaction evidence="4">
        <text>Mo-molybdopterin + L-cysteine + AH2 = thio-Mo-molybdopterin + L-alanine + A + H2O</text>
        <dbReference type="Rhea" id="RHEA:42636"/>
        <dbReference type="ChEBI" id="CHEBI:13193"/>
        <dbReference type="ChEBI" id="CHEBI:15377"/>
        <dbReference type="ChEBI" id="CHEBI:17499"/>
        <dbReference type="ChEBI" id="CHEBI:35235"/>
        <dbReference type="ChEBI" id="CHEBI:57972"/>
        <dbReference type="ChEBI" id="CHEBI:71302"/>
        <dbReference type="ChEBI" id="CHEBI:82685"/>
        <dbReference type="EC" id="2.8.1.9"/>
    </reaction>
</comment>
<dbReference type="EMBL" id="MU404353">
    <property type="protein sequence ID" value="KAI1614287.1"/>
    <property type="molecule type" value="Genomic_DNA"/>
</dbReference>
<comment type="caution">
    <text evidence="6">The sequence shown here is derived from an EMBL/GenBank/DDBJ whole genome shotgun (WGS) entry which is preliminary data.</text>
</comment>
<evidence type="ECO:0000256" key="4">
    <source>
        <dbReference type="HAMAP-Rule" id="MF_03050"/>
    </source>
</evidence>
<organism evidence="6 7">
    <name type="scientific">Exophiala viscosa</name>
    <dbReference type="NCBI Taxonomy" id="2486360"/>
    <lineage>
        <taxon>Eukaryota</taxon>
        <taxon>Fungi</taxon>
        <taxon>Dikarya</taxon>
        <taxon>Ascomycota</taxon>
        <taxon>Pezizomycotina</taxon>
        <taxon>Eurotiomycetes</taxon>
        <taxon>Chaetothyriomycetidae</taxon>
        <taxon>Chaetothyriales</taxon>
        <taxon>Herpotrichiellaceae</taxon>
        <taxon>Exophiala</taxon>
    </lineage>
</organism>
<dbReference type="GO" id="GO:0016829">
    <property type="term" value="F:lyase activity"/>
    <property type="evidence" value="ECO:0007669"/>
    <property type="project" value="UniProtKB-UniRule"/>
</dbReference>
<dbReference type="InterPro" id="IPR028886">
    <property type="entry name" value="MoCo_sulfurase"/>
</dbReference>
<keyword evidence="3 4" id="KW-0501">Molybdenum cofactor biosynthesis</keyword>
<comment type="cofactor">
    <cofactor evidence="4">
        <name>pyridoxal 5'-phosphate</name>
        <dbReference type="ChEBI" id="CHEBI:597326"/>
    </cofactor>
</comment>